<name>A0A2N3V8C8_9NOCA</name>
<sequence>MVFAVRMKKFVTVAAMSCAIIGAPAVASATPVQTAPIADSGSSQGGSGSSDAELICSPIAQLLFSTGSVEKPPLYDLLCLLT</sequence>
<comment type="caution">
    <text evidence="2">The sequence shown here is derived from an EMBL/GenBank/DDBJ whole genome shotgun (WGS) entry which is preliminary data.</text>
</comment>
<evidence type="ECO:0000256" key="1">
    <source>
        <dbReference type="SAM" id="SignalP"/>
    </source>
</evidence>
<evidence type="ECO:0000313" key="3">
    <source>
        <dbReference type="Proteomes" id="UP000233766"/>
    </source>
</evidence>
<dbReference type="Proteomes" id="UP000233766">
    <property type="component" value="Unassembled WGS sequence"/>
</dbReference>
<keyword evidence="1" id="KW-0732">Signal</keyword>
<dbReference type="EMBL" id="PJMW01000002">
    <property type="protein sequence ID" value="PKV77864.1"/>
    <property type="molecule type" value="Genomic_DNA"/>
</dbReference>
<organism evidence="2 3">
    <name type="scientific">Nocardia fluminea</name>
    <dbReference type="NCBI Taxonomy" id="134984"/>
    <lineage>
        <taxon>Bacteria</taxon>
        <taxon>Bacillati</taxon>
        <taxon>Actinomycetota</taxon>
        <taxon>Actinomycetes</taxon>
        <taxon>Mycobacteriales</taxon>
        <taxon>Nocardiaceae</taxon>
        <taxon>Nocardia</taxon>
    </lineage>
</organism>
<evidence type="ECO:0008006" key="4">
    <source>
        <dbReference type="Google" id="ProtNLM"/>
    </source>
</evidence>
<dbReference type="AlphaFoldDB" id="A0A2N3V8C8"/>
<evidence type="ECO:0000313" key="2">
    <source>
        <dbReference type="EMBL" id="PKV77864.1"/>
    </source>
</evidence>
<proteinExistence type="predicted"/>
<protein>
    <recommendedName>
        <fullName evidence="4">Secreted protein</fullName>
    </recommendedName>
</protein>
<reference evidence="2 3" key="1">
    <citation type="submission" date="2017-12" db="EMBL/GenBank/DDBJ databases">
        <title>Sequencing the genomes of 1000 Actinobacteria strains.</title>
        <authorList>
            <person name="Klenk H.-P."/>
        </authorList>
    </citation>
    <scope>NUCLEOTIDE SEQUENCE [LARGE SCALE GENOMIC DNA]</scope>
    <source>
        <strain evidence="2 3">DSM 44489</strain>
    </source>
</reference>
<gene>
    <name evidence="2" type="ORF">ATK86_2217</name>
</gene>
<keyword evidence="3" id="KW-1185">Reference proteome</keyword>
<feature type="chain" id="PRO_5014619691" description="Secreted protein" evidence="1">
    <location>
        <begin position="30"/>
        <end position="82"/>
    </location>
</feature>
<feature type="signal peptide" evidence="1">
    <location>
        <begin position="1"/>
        <end position="29"/>
    </location>
</feature>
<accession>A0A2N3V8C8</accession>